<evidence type="ECO:0000313" key="2">
    <source>
        <dbReference type="Proteomes" id="UP000807353"/>
    </source>
</evidence>
<gene>
    <name evidence="1" type="ORF">BDZ94DRAFT_1274098</name>
</gene>
<proteinExistence type="predicted"/>
<dbReference type="AlphaFoldDB" id="A0A9P5XUL5"/>
<organism evidence="1 2">
    <name type="scientific">Collybia nuda</name>
    <dbReference type="NCBI Taxonomy" id="64659"/>
    <lineage>
        <taxon>Eukaryota</taxon>
        <taxon>Fungi</taxon>
        <taxon>Dikarya</taxon>
        <taxon>Basidiomycota</taxon>
        <taxon>Agaricomycotina</taxon>
        <taxon>Agaricomycetes</taxon>
        <taxon>Agaricomycetidae</taxon>
        <taxon>Agaricales</taxon>
        <taxon>Tricholomatineae</taxon>
        <taxon>Clitocybaceae</taxon>
        <taxon>Collybia</taxon>
    </lineage>
</organism>
<dbReference type="EMBL" id="MU150387">
    <property type="protein sequence ID" value="KAF9457108.1"/>
    <property type="molecule type" value="Genomic_DNA"/>
</dbReference>
<accession>A0A9P5XUL5</accession>
<evidence type="ECO:0000313" key="1">
    <source>
        <dbReference type="EMBL" id="KAF9457108.1"/>
    </source>
</evidence>
<keyword evidence="2" id="KW-1185">Reference proteome</keyword>
<dbReference type="Proteomes" id="UP000807353">
    <property type="component" value="Unassembled WGS sequence"/>
</dbReference>
<reference evidence="1" key="1">
    <citation type="submission" date="2020-11" db="EMBL/GenBank/DDBJ databases">
        <authorList>
            <consortium name="DOE Joint Genome Institute"/>
            <person name="Ahrendt S."/>
            <person name="Riley R."/>
            <person name="Andreopoulos W."/>
            <person name="Labutti K."/>
            <person name="Pangilinan J."/>
            <person name="Ruiz-Duenas F.J."/>
            <person name="Barrasa J.M."/>
            <person name="Sanchez-Garcia M."/>
            <person name="Camarero S."/>
            <person name="Miyauchi S."/>
            <person name="Serrano A."/>
            <person name="Linde D."/>
            <person name="Babiker R."/>
            <person name="Drula E."/>
            <person name="Ayuso-Fernandez I."/>
            <person name="Pacheco R."/>
            <person name="Padilla G."/>
            <person name="Ferreira P."/>
            <person name="Barriuso J."/>
            <person name="Kellner H."/>
            <person name="Castanera R."/>
            <person name="Alfaro M."/>
            <person name="Ramirez L."/>
            <person name="Pisabarro A.G."/>
            <person name="Kuo A."/>
            <person name="Tritt A."/>
            <person name="Lipzen A."/>
            <person name="He G."/>
            <person name="Yan M."/>
            <person name="Ng V."/>
            <person name="Cullen D."/>
            <person name="Martin F."/>
            <person name="Rosso M.-N."/>
            <person name="Henrissat B."/>
            <person name="Hibbett D."/>
            <person name="Martinez A.T."/>
            <person name="Grigoriev I.V."/>
        </authorList>
    </citation>
    <scope>NUCLEOTIDE SEQUENCE</scope>
    <source>
        <strain evidence="1">CBS 247.69</strain>
    </source>
</reference>
<sequence>MMRLGGGPDSHCLFYSISLVILIDFGIRGQACTCPLDTSAHIGQRIHDEIR</sequence>
<protein>
    <submittedName>
        <fullName evidence="1">Uncharacterized protein</fullName>
    </submittedName>
</protein>
<name>A0A9P5XUL5_9AGAR</name>
<comment type="caution">
    <text evidence="1">The sequence shown here is derived from an EMBL/GenBank/DDBJ whole genome shotgun (WGS) entry which is preliminary data.</text>
</comment>